<keyword evidence="6" id="KW-1185">Reference proteome</keyword>
<evidence type="ECO:0000256" key="3">
    <source>
        <dbReference type="PROSITE-ProRule" id="PRU00221"/>
    </source>
</evidence>
<evidence type="ECO:0000256" key="1">
    <source>
        <dbReference type="ARBA" id="ARBA00022574"/>
    </source>
</evidence>
<dbReference type="PANTHER" id="PTHR19879:SF9">
    <property type="entry name" value="TRANSCRIPTION INITIATION FACTOR TFIID SUBUNIT 5"/>
    <property type="match status" value="1"/>
</dbReference>
<protein>
    <recommendedName>
        <fullName evidence="4">Novel STAND NTPase 1 domain-containing protein</fullName>
    </recommendedName>
</protein>
<dbReference type="Gene3D" id="2.130.10.10">
    <property type="entry name" value="YVTN repeat-like/Quinoprotein amine dehydrogenase"/>
    <property type="match status" value="4"/>
</dbReference>
<reference evidence="5 6" key="1">
    <citation type="submission" date="2024-09" db="EMBL/GenBank/DDBJ databases">
        <authorList>
            <person name="Sun Q."/>
            <person name="Mori K."/>
        </authorList>
    </citation>
    <scope>NUCLEOTIDE SEQUENCE [LARGE SCALE GENOMIC DNA]</scope>
    <source>
        <strain evidence="5 6">JCM 13852</strain>
    </source>
</reference>
<dbReference type="RefSeq" id="WP_378191966.1">
    <property type="nucleotide sequence ID" value="NZ_JBHMBK010000007.1"/>
</dbReference>
<evidence type="ECO:0000313" key="5">
    <source>
        <dbReference type="EMBL" id="MFB9684838.1"/>
    </source>
</evidence>
<name>A0ABV5U0D5_9PSEU</name>
<feature type="domain" description="Novel STAND NTPase 1" evidence="4">
    <location>
        <begin position="58"/>
        <end position="430"/>
    </location>
</feature>
<dbReference type="InterPro" id="IPR011044">
    <property type="entry name" value="Quino_amine_DH_bsu"/>
</dbReference>
<dbReference type="Pfam" id="PF20703">
    <property type="entry name" value="nSTAND1"/>
    <property type="match status" value="1"/>
</dbReference>
<dbReference type="Pfam" id="PF00400">
    <property type="entry name" value="WD40"/>
    <property type="match status" value="1"/>
</dbReference>
<keyword evidence="1 3" id="KW-0853">WD repeat</keyword>
<dbReference type="InterPro" id="IPR001680">
    <property type="entry name" value="WD40_rpt"/>
</dbReference>
<dbReference type="PROSITE" id="PS50082">
    <property type="entry name" value="WD_REPEATS_2"/>
    <property type="match status" value="2"/>
</dbReference>
<dbReference type="PROSITE" id="PS00678">
    <property type="entry name" value="WD_REPEATS_1"/>
    <property type="match status" value="1"/>
</dbReference>
<evidence type="ECO:0000313" key="6">
    <source>
        <dbReference type="Proteomes" id="UP001589535"/>
    </source>
</evidence>
<proteinExistence type="predicted"/>
<keyword evidence="2" id="KW-0677">Repeat</keyword>
<accession>A0ABV5U0D5</accession>
<dbReference type="InterPro" id="IPR027417">
    <property type="entry name" value="P-loop_NTPase"/>
</dbReference>
<feature type="repeat" description="WD" evidence="3">
    <location>
        <begin position="1114"/>
        <end position="1145"/>
    </location>
</feature>
<dbReference type="InterPro" id="IPR049052">
    <property type="entry name" value="nSTAND1"/>
</dbReference>
<sequence>MSDAAGGRKLPTLAVTLAYVRACDGDAAEWERAWHALAAELAAENTEPGEQETTDDVPYVGLGAFRVEDADRFFGRERVLDELDGKLAHHRFLTVFGPSGAGKSSLLRAGFVPRRADSAVVLFSPGRHPFEECALQLAPLLGTTAAQVLDELRSAPDNLRLLLRQAGPDGATVVVDQFEELFTLCTDPVERTAFLDALLTAASGTTEVVLGVRADFYPRCAEHRGLADAVADAQLLLGPMTAAELRDAIVKPATRAGLSVEGALVTELVAEAHAQPGVLPLLSHALLETWRRRRGATLALSGYHATGGIRGALANTAETEYSSLDKAEQATAQQLFLRLIDPGEDTCATKRRLRRDELDQDDPQVEAVLNRLAASRLITLDADTVELTHEAVIDAWPRLRDWLAENRDGLRVHRQLTDAATTWEQTNREPDALARGTRLAVARDWAETGHATMTPREREFLQASLDAELAAQRRTQRRARQLRWLSAALAVLLVFALGMTWDARNSQQTATEQQHIALSRQLAAQADAIADQNTGQAIRLSLESAGAVETAETRSSLLSAAGHPVMHGLLPARVPLALSDDGASLASQESDGIVIWNVPHRKRDVLLVPSEGAGAGSGEATDAAFDKNRGRLVTVTSSGRLDLWDLHTSKHLAAVATGSTSIFDVAFSPDGTRIGTIDSHQELSLWNAETLTLVYRLSGDSAVQNAAALAFTPDGRGLLTTIGYDRAVLRDAATGMPQAQFPGSSVGLRPVAVDPAGARFAIPDGESQVKIWDATTHQVITRLPNTGDVDTLAFIDRRTLLVTNAGRGITIWNVDQQQPVVLSDQRANAVLTAAGTVVAGGRAGTWIWDLTKLPLRTDGVREALAFTDDGRSLLVAGQTAPNGAQLQKWRLTDRAHDDLMTTPQPDNGHYAFSRDGARLAVLDPDHGLTIHDVVGFTPPVTLSTATGLTSSSMSFSPNGAQLAAAIMPAVGSHNGTEHTVVWDIADRHLVADLPVTALHLAYSPDGRHLAIDDGTRLRIWDLTTSSPVSALPRGPEPLNALTYSPDGSMLAIARGNATVTVWDIAQDQHVTDLATSATSAGLLTFSPTGRFLVTGSGEKLVVWQVAGWERWATLTGSSANVTGSAWSPDEKVLATAALDGTVTLWPVDLVQATTQLCTTLARDFPANALPAPATCAPEGNS</sequence>
<evidence type="ECO:0000256" key="2">
    <source>
        <dbReference type="ARBA" id="ARBA00022737"/>
    </source>
</evidence>
<organism evidence="5 6">
    <name type="scientific">Amycolatopsis plumensis</name>
    <dbReference type="NCBI Taxonomy" id="236508"/>
    <lineage>
        <taxon>Bacteria</taxon>
        <taxon>Bacillati</taxon>
        <taxon>Actinomycetota</taxon>
        <taxon>Actinomycetes</taxon>
        <taxon>Pseudonocardiales</taxon>
        <taxon>Pseudonocardiaceae</taxon>
        <taxon>Amycolatopsis</taxon>
    </lineage>
</organism>
<dbReference type="SUPFAM" id="SSF50998">
    <property type="entry name" value="Quinoprotein alcohol dehydrogenase-like"/>
    <property type="match status" value="1"/>
</dbReference>
<dbReference type="Proteomes" id="UP001589535">
    <property type="component" value="Unassembled WGS sequence"/>
</dbReference>
<dbReference type="SUPFAM" id="SSF52540">
    <property type="entry name" value="P-loop containing nucleoside triphosphate hydrolases"/>
    <property type="match status" value="1"/>
</dbReference>
<dbReference type="SUPFAM" id="SSF50969">
    <property type="entry name" value="YVTN repeat-like/Quinoprotein amine dehydrogenase"/>
    <property type="match status" value="1"/>
</dbReference>
<dbReference type="InterPro" id="IPR015943">
    <property type="entry name" value="WD40/YVTN_repeat-like_dom_sf"/>
</dbReference>
<dbReference type="SMART" id="SM00320">
    <property type="entry name" value="WD40"/>
    <property type="match status" value="9"/>
</dbReference>
<dbReference type="PROSITE" id="PS50294">
    <property type="entry name" value="WD_REPEATS_REGION"/>
    <property type="match status" value="1"/>
</dbReference>
<dbReference type="InterPro" id="IPR011047">
    <property type="entry name" value="Quinoprotein_ADH-like_sf"/>
</dbReference>
<dbReference type="PANTHER" id="PTHR19879">
    <property type="entry name" value="TRANSCRIPTION INITIATION FACTOR TFIID"/>
    <property type="match status" value="1"/>
</dbReference>
<comment type="caution">
    <text evidence="5">The sequence shown here is derived from an EMBL/GenBank/DDBJ whole genome shotgun (WGS) entry which is preliminary data.</text>
</comment>
<feature type="repeat" description="WD" evidence="3">
    <location>
        <begin position="1031"/>
        <end position="1072"/>
    </location>
</feature>
<dbReference type="InterPro" id="IPR019775">
    <property type="entry name" value="WD40_repeat_CS"/>
</dbReference>
<dbReference type="Gene3D" id="3.40.50.300">
    <property type="entry name" value="P-loop containing nucleotide triphosphate hydrolases"/>
    <property type="match status" value="1"/>
</dbReference>
<dbReference type="EMBL" id="JBHMBK010000007">
    <property type="protein sequence ID" value="MFB9684838.1"/>
    <property type="molecule type" value="Genomic_DNA"/>
</dbReference>
<evidence type="ECO:0000259" key="4">
    <source>
        <dbReference type="Pfam" id="PF20703"/>
    </source>
</evidence>
<gene>
    <name evidence="5" type="ORF">ACFFTO_11655</name>
</gene>